<feature type="region of interest" description="Disordered" evidence="1">
    <location>
        <begin position="484"/>
        <end position="504"/>
    </location>
</feature>
<dbReference type="InParanoid" id="A0A401GL31"/>
<accession>A0A401GL31</accession>
<feature type="compositionally biased region" description="Polar residues" evidence="1">
    <location>
        <begin position="187"/>
        <end position="209"/>
    </location>
</feature>
<comment type="caution">
    <text evidence="2">The sequence shown here is derived from an EMBL/GenBank/DDBJ whole genome shotgun (WGS) entry which is preliminary data.</text>
</comment>
<evidence type="ECO:0000313" key="2">
    <source>
        <dbReference type="EMBL" id="GBE82881.1"/>
    </source>
</evidence>
<dbReference type="EMBL" id="BFAD01000004">
    <property type="protein sequence ID" value="GBE82881.1"/>
    <property type="molecule type" value="Genomic_DNA"/>
</dbReference>
<dbReference type="GeneID" id="38779798"/>
<evidence type="ECO:0000313" key="4">
    <source>
        <dbReference type="Proteomes" id="UP000287166"/>
    </source>
</evidence>
<keyword evidence="4" id="KW-1185">Reference proteome</keyword>
<feature type="compositionally biased region" description="Basic and acidic residues" evidence="1">
    <location>
        <begin position="218"/>
        <end position="229"/>
    </location>
</feature>
<gene>
    <name evidence="2" type="ORF">SCP_0412680</name>
    <name evidence="3" type="ORF">SCP_0412710</name>
</gene>
<feature type="compositionally biased region" description="Basic residues" evidence="1">
    <location>
        <begin position="240"/>
        <end position="249"/>
    </location>
</feature>
<dbReference type="RefSeq" id="XP_027613794.1">
    <property type="nucleotide sequence ID" value="XM_027757993.1"/>
</dbReference>
<sequence length="619" mass="67907">MIEDAEIVKSRGLSRLPTMQVVDSGEKFGLVKAEYATTYHHLTCTVKDELDEDLLDLSLHDDASADLILRELAIDPALRLQPLPIDSPPTKPAIGLIEGTSDCPPAPSVLPDDQALRPTALCTEPASRTVMPTVIDLDAESSEITVTFSEMTTQPTEDSDIEVVGAAPSVTRKGKEKQLSGPREAQALTSDTFEDTTTAVTNARYSPDQSLHAPSKRKASDANVAERYDQPQPSSAGSSKRLKTSRKITKNVPSARMQPGNKSIHPFFVSQRPAMSATLLTKVPGPALVSHTVNTSVQSELVPEEPHMLPVVQISGPSRSQRLFSVVTGINPSSLSISADSEFYLFMDMRAEGKWASFNMTPAKWVAAAEAYNARLEELTKSRGLPMARKTPRALMEKLGELEPKILARIIAKDYTSKRTNTEAFWMKHCLAVTLTKVENGDGKTRKTHTCTRCRAIMYPGMKGSRENHNRAYCMDGVRQKPKKVERTVNGTPETITEDPPEFPQPRGIFSGGTHFHPDVFLRTVEHMYEQLVVRKGTGGALSMEYTAYATLLSKRLKVYDDGMALFELYSSLEIASPARAANFVVERNGIKYLRIDYLKDAEDVPGSIVPAAQGSGDV</sequence>
<feature type="region of interest" description="Disordered" evidence="1">
    <location>
        <begin position="166"/>
        <end position="262"/>
    </location>
</feature>
<dbReference type="AlphaFoldDB" id="A0A401GL31"/>
<evidence type="ECO:0000256" key="1">
    <source>
        <dbReference type="SAM" id="MobiDB-lite"/>
    </source>
</evidence>
<proteinExistence type="predicted"/>
<dbReference type="OrthoDB" id="2803586at2759"/>
<organism evidence="2 4">
    <name type="scientific">Sparassis crispa</name>
    <dbReference type="NCBI Taxonomy" id="139825"/>
    <lineage>
        <taxon>Eukaryota</taxon>
        <taxon>Fungi</taxon>
        <taxon>Dikarya</taxon>
        <taxon>Basidiomycota</taxon>
        <taxon>Agaricomycotina</taxon>
        <taxon>Agaricomycetes</taxon>
        <taxon>Polyporales</taxon>
        <taxon>Sparassidaceae</taxon>
        <taxon>Sparassis</taxon>
    </lineage>
</organism>
<dbReference type="Proteomes" id="UP000287166">
    <property type="component" value="Unassembled WGS sequence"/>
</dbReference>
<name>A0A401GL31_9APHY</name>
<reference evidence="2 4" key="1">
    <citation type="journal article" date="2018" name="Sci. Rep.">
        <title>Genome sequence of the cauliflower mushroom Sparassis crispa (Hanabiratake) and its association with beneficial usage.</title>
        <authorList>
            <person name="Kiyama R."/>
            <person name="Furutani Y."/>
            <person name="Kawaguchi K."/>
            <person name="Nakanishi T."/>
        </authorList>
    </citation>
    <scope>NUCLEOTIDE SEQUENCE [LARGE SCALE GENOMIC DNA]</scope>
</reference>
<dbReference type="EMBL" id="BFAD01000004">
    <property type="protein sequence ID" value="GBE82884.1"/>
    <property type="molecule type" value="Genomic_DNA"/>
</dbReference>
<evidence type="ECO:0000313" key="3">
    <source>
        <dbReference type="EMBL" id="GBE82884.1"/>
    </source>
</evidence>
<protein>
    <submittedName>
        <fullName evidence="2">Uncharacterized protein</fullName>
    </submittedName>
</protein>